<reference evidence="2" key="1">
    <citation type="journal article" date="2019" name="Sci. Rep.">
        <title>Draft genome of Tanacetum cinerariifolium, the natural source of mosquito coil.</title>
        <authorList>
            <person name="Yamashiro T."/>
            <person name="Shiraishi A."/>
            <person name="Satake H."/>
            <person name="Nakayama K."/>
        </authorList>
    </citation>
    <scope>NUCLEOTIDE SEQUENCE</scope>
</reference>
<name>A0A6L2J367_TANCI</name>
<protein>
    <submittedName>
        <fullName evidence="2">Uncharacterized protein</fullName>
    </submittedName>
</protein>
<comment type="caution">
    <text evidence="2">The sequence shown here is derived from an EMBL/GenBank/DDBJ whole genome shotgun (WGS) entry which is preliminary data.</text>
</comment>
<feature type="region of interest" description="Disordered" evidence="1">
    <location>
        <begin position="148"/>
        <end position="231"/>
    </location>
</feature>
<evidence type="ECO:0000256" key="1">
    <source>
        <dbReference type="SAM" id="MobiDB-lite"/>
    </source>
</evidence>
<proteinExistence type="predicted"/>
<sequence length="272" mass="29511">MVGGIGPGSDLSRMNPTYSISACLSDCLCTICHPNLHGQFLLSCMLWRSGCSQGTQICFLLSSQLLLNEIKVLTPFQMSLEFALMPLVGLDAHVLDYIRGKRLPTSAYVFAQEAAVNTGSSDGGSGGECGGESWKVYGREREGYIIVSSSDSEDINEGPSKRKVPKEDINEGPSKGKLPPLRSSARPRPEVGPELEKLFNPEKETKDKSSMDTFPGSTDEETSDTESTDKNITVGTIGKNILSYEDTIEKYVPVVKSASKKALKQSQELCLD</sequence>
<accession>A0A6L2J367</accession>
<gene>
    <name evidence="2" type="ORF">Tci_003447</name>
</gene>
<feature type="compositionally biased region" description="Basic and acidic residues" evidence="1">
    <location>
        <begin position="187"/>
        <end position="210"/>
    </location>
</feature>
<dbReference type="EMBL" id="BKCJ010000255">
    <property type="protein sequence ID" value="GEU31469.1"/>
    <property type="molecule type" value="Genomic_DNA"/>
</dbReference>
<organism evidence="2">
    <name type="scientific">Tanacetum cinerariifolium</name>
    <name type="common">Dalmatian daisy</name>
    <name type="synonym">Chrysanthemum cinerariifolium</name>
    <dbReference type="NCBI Taxonomy" id="118510"/>
    <lineage>
        <taxon>Eukaryota</taxon>
        <taxon>Viridiplantae</taxon>
        <taxon>Streptophyta</taxon>
        <taxon>Embryophyta</taxon>
        <taxon>Tracheophyta</taxon>
        <taxon>Spermatophyta</taxon>
        <taxon>Magnoliopsida</taxon>
        <taxon>eudicotyledons</taxon>
        <taxon>Gunneridae</taxon>
        <taxon>Pentapetalae</taxon>
        <taxon>asterids</taxon>
        <taxon>campanulids</taxon>
        <taxon>Asterales</taxon>
        <taxon>Asteraceae</taxon>
        <taxon>Asteroideae</taxon>
        <taxon>Anthemideae</taxon>
        <taxon>Anthemidinae</taxon>
        <taxon>Tanacetum</taxon>
    </lineage>
</organism>
<evidence type="ECO:0000313" key="2">
    <source>
        <dbReference type="EMBL" id="GEU31469.1"/>
    </source>
</evidence>
<dbReference type="AlphaFoldDB" id="A0A6L2J367"/>